<name>A0ABV6VGP1_9ACTN</name>
<comment type="caution">
    <text evidence="1">The sequence shown here is derived from an EMBL/GenBank/DDBJ whole genome shotgun (WGS) entry which is preliminary data.</text>
</comment>
<proteinExistence type="predicted"/>
<organism evidence="1 2">
    <name type="scientific">Streptacidiphilus alkalitolerans</name>
    <dbReference type="NCBI Taxonomy" id="3342712"/>
    <lineage>
        <taxon>Bacteria</taxon>
        <taxon>Bacillati</taxon>
        <taxon>Actinomycetota</taxon>
        <taxon>Actinomycetes</taxon>
        <taxon>Kitasatosporales</taxon>
        <taxon>Streptomycetaceae</taxon>
        <taxon>Streptacidiphilus</taxon>
    </lineage>
</organism>
<evidence type="ECO:0000313" key="2">
    <source>
        <dbReference type="Proteomes" id="UP001592582"/>
    </source>
</evidence>
<gene>
    <name evidence="1" type="ORF">ACEZDG_26850</name>
</gene>
<sequence>MKEMSMTAAVHAEWTKLRTLPGTAWLLLAAVALTAGLGAAVSAAVSCPSAGCGQDAARLSLTGIQFGQAVVAVLAVLVISGEYSTGMIRTSLTAVPRRTVLLAAKAAVLTAAVLATATVAVLDSVLAGRLILPGSGFTAAHGYPPLSLADGPTLRAAAGSVLYLALIALLSLGVATAVRDSAAAVAIVLALLYLFPVVSQVVTDPHWHRHLQQIAPMTAGLAVQTTTGLRGLPIGPWAGLGVLAAWAAGALLLGGTLLRARDA</sequence>
<dbReference type="EMBL" id="JBHEZX010000013">
    <property type="protein sequence ID" value="MFC1412889.1"/>
    <property type="molecule type" value="Genomic_DNA"/>
</dbReference>
<dbReference type="PANTHER" id="PTHR37305">
    <property type="entry name" value="INTEGRAL MEMBRANE PROTEIN-RELATED"/>
    <property type="match status" value="1"/>
</dbReference>
<keyword evidence="2" id="KW-1185">Reference proteome</keyword>
<reference evidence="1 2" key="1">
    <citation type="submission" date="2024-09" db="EMBL/GenBank/DDBJ databases">
        <authorList>
            <person name="Lee S.D."/>
        </authorList>
    </citation>
    <scope>NUCLEOTIDE SEQUENCE [LARGE SCALE GENOMIC DNA]</scope>
    <source>
        <strain evidence="1 2">N1-1</strain>
    </source>
</reference>
<evidence type="ECO:0000313" key="1">
    <source>
        <dbReference type="EMBL" id="MFC1412889.1"/>
    </source>
</evidence>
<accession>A0ABV6VGP1</accession>
<dbReference type="PANTHER" id="PTHR37305:SF1">
    <property type="entry name" value="MEMBRANE PROTEIN"/>
    <property type="match status" value="1"/>
</dbReference>
<protein>
    <submittedName>
        <fullName evidence="1">ABC transporter permease</fullName>
    </submittedName>
</protein>
<dbReference type="Proteomes" id="UP001592582">
    <property type="component" value="Unassembled WGS sequence"/>
</dbReference>